<dbReference type="GO" id="GO:0005886">
    <property type="term" value="C:plasma membrane"/>
    <property type="evidence" value="ECO:0007669"/>
    <property type="project" value="TreeGrafter"/>
</dbReference>
<evidence type="ECO:0000256" key="1">
    <source>
        <dbReference type="SAM" id="Phobius"/>
    </source>
</evidence>
<comment type="caution">
    <text evidence="2">The sequence shown here is derived from an EMBL/GenBank/DDBJ whole genome shotgun (WGS) entry which is preliminary data.</text>
</comment>
<dbReference type="EMBL" id="CAXKWB010008532">
    <property type="protein sequence ID" value="CAL4091372.1"/>
    <property type="molecule type" value="Genomic_DNA"/>
</dbReference>
<dbReference type="GO" id="GO:0017080">
    <property type="term" value="F:sodium channel regulator activity"/>
    <property type="evidence" value="ECO:0007669"/>
    <property type="project" value="TreeGrafter"/>
</dbReference>
<dbReference type="Proteomes" id="UP001497623">
    <property type="component" value="Unassembled WGS sequence"/>
</dbReference>
<dbReference type="GO" id="GO:0002028">
    <property type="term" value="P:regulation of sodium ion transport"/>
    <property type="evidence" value="ECO:0007669"/>
    <property type="project" value="TreeGrafter"/>
</dbReference>
<evidence type="ECO:0000313" key="3">
    <source>
        <dbReference type="Proteomes" id="UP001497623"/>
    </source>
</evidence>
<dbReference type="PANTHER" id="PTHR12335">
    <property type="entry name" value="TIPE PROTEIN TEMPERATURE-INDUCED PARALYTIC E"/>
    <property type="match status" value="1"/>
</dbReference>
<dbReference type="AlphaFoldDB" id="A0AAV2QQS0"/>
<feature type="non-terminal residue" evidence="2">
    <location>
        <position position="449"/>
    </location>
</feature>
<keyword evidence="1" id="KW-1133">Transmembrane helix</keyword>
<keyword evidence="1" id="KW-0812">Transmembrane</keyword>
<accession>A0AAV2QQS0</accession>
<keyword evidence="1" id="KW-0472">Membrane</keyword>
<proteinExistence type="predicted"/>
<dbReference type="PANTHER" id="PTHR12335:SF3">
    <property type="entry name" value="IP11896P"/>
    <property type="match status" value="1"/>
</dbReference>
<gene>
    <name evidence="2" type="ORF">MNOR_LOCUS14323</name>
</gene>
<dbReference type="InterPro" id="IPR031578">
    <property type="entry name" value="TipE"/>
</dbReference>
<organism evidence="2 3">
    <name type="scientific">Meganyctiphanes norvegica</name>
    <name type="common">Northern krill</name>
    <name type="synonym">Thysanopoda norvegica</name>
    <dbReference type="NCBI Taxonomy" id="48144"/>
    <lineage>
        <taxon>Eukaryota</taxon>
        <taxon>Metazoa</taxon>
        <taxon>Ecdysozoa</taxon>
        <taxon>Arthropoda</taxon>
        <taxon>Crustacea</taxon>
        <taxon>Multicrustacea</taxon>
        <taxon>Malacostraca</taxon>
        <taxon>Eumalacostraca</taxon>
        <taxon>Eucarida</taxon>
        <taxon>Euphausiacea</taxon>
        <taxon>Euphausiidae</taxon>
        <taxon>Meganyctiphanes</taxon>
    </lineage>
</organism>
<reference evidence="2 3" key="1">
    <citation type="submission" date="2024-05" db="EMBL/GenBank/DDBJ databases">
        <authorList>
            <person name="Wallberg A."/>
        </authorList>
    </citation>
    <scope>NUCLEOTIDE SEQUENCE [LARGE SCALE GENOMIC DNA]</scope>
</reference>
<feature type="transmembrane region" description="Helical" evidence="1">
    <location>
        <begin position="7"/>
        <end position="34"/>
    </location>
</feature>
<protein>
    <submittedName>
        <fullName evidence="2">Uncharacterized protein</fullName>
    </submittedName>
</protein>
<name>A0AAV2QQS0_MEGNR</name>
<feature type="transmembrane region" description="Helical" evidence="1">
    <location>
        <begin position="391"/>
        <end position="414"/>
    </location>
</feature>
<sequence>MGAEKVICCVIMLCQMCAILSGVALLYGSVIVIIPSKDELAMNFHETPIMCTTVKAGDILAGGKKLECDWTTCGEWCLSKGGGSCFQINVMARNNGSNIKFRDCVDVSDQQCSALNVNLTRSYACKKGQCKELTGLFNCTKDDDNECREITPAFRCNAKLDRKTVMCNTDDDKCEERLSGVYTCMKGECQVLPKIKKYWKDCERKCTKLKMQERNVVMFSKERLVTTSCQSMESMDNNTISEVALDQEWIDKKSVMFIFCTFVKVVKGKTLYDLLTKDCFNATLVEAPVVDPVTNYLDLLQIHQDLAEEADNYTDRWIIGPERNLRIMNNTQLRINPEGCVNSLRDECKAFIFTHGHDGADGITPDRFECFYTDQNEDYVIGKFNPKQTRMLLLFASVVPGTLFGVACFCLFIFSKAVGVNDEGKLHVTLMKGNQGAVKEPVQFDELLI</sequence>
<evidence type="ECO:0000313" key="2">
    <source>
        <dbReference type="EMBL" id="CAL4091372.1"/>
    </source>
</evidence>
<keyword evidence="3" id="KW-1185">Reference proteome</keyword>
<dbReference type="Pfam" id="PF16972">
    <property type="entry name" value="TipE"/>
    <property type="match status" value="1"/>
</dbReference>